<reference evidence="2 3" key="2">
    <citation type="submission" date="2010-03" db="EMBL/GenBank/DDBJ databases">
        <authorList>
            <person name="Pajon A."/>
        </authorList>
    </citation>
    <scope>NUCLEOTIDE SEQUENCE [LARGE SCALE GENOMIC DNA]</scope>
    <source>
        <strain evidence="2 3">70/3</strain>
    </source>
</reference>
<dbReference type="KEGG" id="esu:EUS_12310"/>
<evidence type="ECO:0000256" key="1">
    <source>
        <dbReference type="SAM" id="Phobius"/>
    </source>
</evidence>
<dbReference type="HOGENOM" id="CLU_1666779_0_0_9"/>
<dbReference type="PATRIC" id="fig|657319.3.peg.1535"/>
<sequence length="158" mass="17252">MTEIKQAALCICILGAATGLLRMLIPSEKYKTRITFLIACIFSLCLINAVKGIIPSVSIDTQAINVPQVDFSEKLSEQARVTAARAVREKIEQLLCNNGFDYDKVYVIAHIDGAFCISITEVELVFNADADEAYISDAVALVQAASGDEITVRYSKSR</sequence>
<evidence type="ECO:0000313" key="3">
    <source>
        <dbReference type="Proteomes" id="UP000008803"/>
    </source>
</evidence>
<accession>D4JTH7</accession>
<protein>
    <recommendedName>
        <fullName evidence="4">Stage III sporulation protein AF (Spore_III_AF)</fullName>
    </recommendedName>
</protein>
<reference evidence="2 3" key="1">
    <citation type="submission" date="2010-03" db="EMBL/GenBank/DDBJ databases">
        <title>The genome sequence of Eubacterium siraeum 70/3.</title>
        <authorList>
            <consortium name="metaHIT consortium -- http://www.metahit.eu/"/>
            <person name="Pajon A."/>
            <person name="Turner K."/>
            <person name="Parkhill J."/>
            <person name="Duncan S."/>
            <person name="Flint H."/>
        </authorList>
    </citation>
    <scope>NUCLEOTIDE SEQUENCE [LARGE SCALE GENOMIC DNA]</scope>
    <source>
        <strain evidence="2 3">70/3</strain>
    </source>
</reference>
<organism evidence="2 3">
    <name type="scientific">[Eubacterium] siraeum 70/3</name>
    <dbReference type="NCBI Taxonomy" id="657319"/>
    <lineage>
        <taxon>Bacteria</taxon>
        <taxon>Bacillati</taxon>
        <taxon>Bacillota</taxon>
        <taxon>Clostridia</taxon>
        <taxon>Eubacteriales</taxon>
        <taxon>Oscillospiraceae</taxon>
        <taxon>Oscillospiraceae incertae sedis</taxon>
    </lineage>
</organism>
<dbReference type="Proteomes" id="UP000008803">
    <property type="component" value="Chromosome"/>
</dbReference>
<keyword evidence="1" id="KW-1133">Transmembrane helix</keyword>
<gene>
    <name evidence="2" type="ORF">EUS_12310</name>
</gene>
<dbReference type="EMBL" id="FP929044">
    <property type="protein sequence ID" value="CBK96396.1"/>
    <property type="molecule type" value="Genomic_DNA"/>
</dbReference>
<keyword evidence="1" id="KW-0812">Transmembrane</keyword>
<feature type="transmembrane region" description="Helical" evidence="1">
    <location>
        <begin position="34"/>
        <end position="54"/>
    </location>
</feature>
<evidence type="ECO:0008006" key="4">
    <source>
        <dbReference type="Google" id="ProtNLM"/>
    </source>
</evidence>
<feature type="transmembrane region" description="Helical" evidence="1">
    <location>
        <begin position="6"/>
        <end position="25"/>
    </location>
</feature>
<dbReference type="BioCyc" id="ESIR657319:G136K-1036-MONOMER"/>
<proteinExistence type="predicted"/>
<keyword evidence="1" id="KW-0472">Membrane</keyword>
<dbReference type="AlphaFoldDB" id="D4JTH7"/>
<name>D4JTH7_9FIRM</name>
<evidence type="ECO:0000313" key="2">
    <source>
        <dbReference type="EMBL" id="CBK96396.1"/>
    </source>
</evidence>